<keyword evidence="4 7" id="KW-0697">Rotamase</keyword>
<dbReference type="SUPFAM" id="SSF54534">
    <property type="entry name" value="FKBP-like"/>
    <property type="match status" value="2"/>
</dbReference>
<comment type="domain">
    <text evidence="7">The PPIase activity resides only in the second parvulin domain. The N-terminal region and the C-terminal tail are necessary and sufficient for the chaperone activity of SurA. The PPIase activity is dispensable for SurA to function as a chaperone. The N-terminal region and the C-terminal tail are also required for porin recognition.</text>
</comment>
<dbReference type="Pfam" id="PF00639">
    <property type="entry name" value="Rotamase"/>
    <property type="match status" value="2"/>
</dbReference>
<keyword evidence="3 7" id="KW-0574">Periplasm</keyword>
<keyword evidence="5 7" id="KW-0143">Chaperone</keyword>
<comment type="catalytic activity">
    <reaction evidence="7">
        <text>[protein]-peptidylproline (omega=180) = [protein]-peptidylproline (omega=0)</text>
        <dbReference type="Rhea" id="RHEA:16237"/>
        <dbReference type="Rhea" id="RHEA-COMP:10747"/>
        <dbReference type="Rhea" id="RHEA-COMP:10748"/>
        <dbReference type="ChEBI" id="CHEBI:83833"/>
        <dbReference type="ChEBI" id="CHEBI:83834"/>
        <dbReference type="EC" id="5.2.1.8"/>
    </reaction>
</comment>
<dbReference type="SUPFAM" id="SSF109998">
    <property type="entry name" value="Triger factor/SurA peptide-binding domain-like"/>
    <property type="match status" value="1"/>
</dbReference>
<protein>
    <recommendedName>
        <fullName evidence="7">Chaperone SurA</fullName>
    </recommendedName>
    <alternativeName>
        <fullName evidence="7">Peptidyl-prolyl cis-trans isomerase SurA</fullName>
        <shortName evidence="7">PPIase SurA</shortName>
        <ecNumber evidence="7">5.2.1.8</ecNumber>
    </alternativeName>
    <alternativeName>
        <fullName evidence="7">Rotamase SurA</fullName>
    </alternativeName>
</protein>
<keyword evidence="2 7" id="KW-0677">Repeat</keyword>
<evidence type="ECO:0000313" key="10">
    <source>
        <dbReference type="Proteomes" id="UP000023464"/>
    </source>
</evidence>
<reference evidence="9 10" key="1">
    <citation type="submission" date="2014-03" db="EMBL/GenBank/DDBJ databases">
        <title>Draft Genome of Photorhabdus luminescens BA1, an Egyptian Isolate.</title>
        <authorList>
            <person name="Ghazal S."/>
            <person name="Hurst S.G.IV."/>
            <person name="Morris K."/>
            <person name="Thomas K."/>
            <person name="Tisa L.S."/>
        </authorList>
    </citation>
    <scope>NUCLEOTIDE SEQUENCE [LARGE SCALE GENOMIC DNA]</scope>
    <source>
        <strain evidence="9 10">BA1</strain>
    </source>
</reference>
<feature type="domain" description="PpiC" evidence="8">
    <location>
        <begin position="171"/>
        <end position="272"/>
    </location>
</feature>
<dbReference type="InterPro" id="IPR046357">
    <property type="entry name" value="PPIase_dom_sf"/>
</dbReference>
<evidence type="ECO:0000256" key="6">
    <source>
        <dbReference type="ARBA" id="ARBA00023235"/>
    </source>
</evidence>
<evidence type="ECO:0000256" key="4">
    <source>
        <dbReference type="ARBA" id="ARBA00023110"/>
    </source>
</evidence>
<dbReference type="GO" id="GO:0043165">
    <property type="term" value="P:Gram-negative-bacterium-type cell outer membrane assembly"/>
    <property type="evidence" value="ECO:0007669"/>
    <property type="project" value="InterPro"/>
</dbReference>
<proteinExistence type="inferred from homology"/>
<dbReference type="Pfam" id="PF09312">
    <property type="entry name" value="SurA_N"/>
    <property type="match status" value="1"/>
</dbReference>
<dbReference type="PANTHER" id="PTHR47637">
    <property type="entry name" value="CHAPERONE SURA"/>
    <property type="match status" value="1"/>
</dbReference>
<evidence type="ECO:0000256" key="1">
    <source>
        <dbReference type="ARBA" id="ARBA00022729"/>
    </source>
</evidence>
<feature type="signal peptide" evidence="7">
    <location>
        <begin position="1"/>
        <end position="20"/>
    </location>
</feature>
<feature type="chain" id="PRO_5008979392" description="Chaperone SurA" evidence="7">
    <location>
        <begin position="21"/>
        <end position="433"/>
    </location>
</feature>
<dbReference type="InterPro" id="IPR023058">
    <property type="entry name" value="PPIase_PpiC_CS"/>
</dbReference>
<sequence precursor="true">MKNWRTLIFGLMFSVSTAFAAPQQMDKIAAVVNNGVVLESDINNRLQSVKLDAQHAGQQIPDEQTLRHQILERLIMDNILLQMAKQMGITIPDQALDSTIANIAAQNHITVEQMKHRITADGMSFDTYRDQIRKEMMIAEVRNNEVRRRVTILPQEIDALVKQISNQNTNDTELNISHILIPLPENPDQAQMEKAMTVVQKIMSELKHGVDFGKLAIAYSADPQALKGGNMGWSRLEELPTLFAEQLQSAPKGAIVGPIRSGVGFHILKVNDIRGGTPTIAVTEVHARHILLRTSPVMTDDQARTKLQQIASDIRSGKTDFADAAKEFSDDPGSALRGGDLGWTTPDIYDPAFRDALMRLNKGEISQPVHSSFGWHLIQLLDTRKVDKTDAAQKDRAYRMLFNRKFTEEAQSWMQEQRASAYVKILDGSDAQQ</sequence>
<dbReference type="GO" id="GO:0003755">
    <property type="term" value="F:peptidyl-prolyl cis-trans isomerase activity"/>
    <property type="evidence" value="ECO:0007669"/>
    <property type="project" value="UniProtKB-UniRule"/>
</dbReference>
<dbReference type="Gene3D" id="1.10.4030.10">
    <property type="entry name" value="Porin chaperone SurA, peptide-binding domain"/>
    <property type="match status" value="2"/>
</dbReference>
<dbReference type="RefSeq" id="WP_036776987.1">
    <property type="nucleotide sequence ID" value="NZ_CAWLTM010000102.1"/>
</dbReference>
<dbReference type="EC" id="5.2.1.8" evidence="7"/>
<dbReference type="InterPro" id="IPR015391">
    <property type="entry name" value="SurA_N"/>
</dbReference>
<keyword evidence="1 7" id="KW-0732">Signal</keyword>
<dbReference type="PANTHER" id="PTHR47637:SF1">
    <property type="entry name" value="CHAPERONE SURA"/>
    <property type="match status" value="1"/>
</dbReference>
<dbReference type="GO" id="GO:0006457">
    <property type="term" value="P:protein folding"/>
    <property type="evidence" value="ECO:0007669"/>
    <property type="project" value="UniProtKB-UniRule"/>
</dbReference>
<dbReference type="AlphaFoldDB" id="A0A022PP30"/>
<evidence type="ECO:0000256" key="7">
    <source>
        <dbReference type="HAMAP-Rule" id="MF_01183"/>
    </source>
</evidence>
<dbReference type="GO" id="GO:0051082">
    <property type="term" value="F:unfolded protein binding"/>
    <property type="evidence" value="ECO:0007669"/>
    <property type="project" value="UniProtKB-UniRule"/>
</dbReference>
<comment type="subcellular location">
    <subcellularLocation>
        <location evidence="7">Periplasm</location>
    </subcellularLocation>
    <text evidence="7">Is capable of associating with the outer membrane.</text>
</comment>
<evidence type="ECO:0000256" key="3">
    <source>
        <dbReference type="ARBA" id="ARBA00022764"/>
    </source>
</evidence>
<keyword evidence="10" id="KW-1185">Reference proteome</keyword>
<evidence type="ECO:0000313" key="9">
    <source>
        <dbReference type="EMBL" id="EYU16200.1"/>
    </source>
</evidence>
<dbReference type="InterPro" id="IPR000297">
    <property type="entry name" value="PPIase_PpiC"/>
</dbReference>
<evidence type="ECO:0000256" key="5">
    <source>
        <dbReference type="ARBA" id="ARBA00023186"/>
    </source>
</evidence>
<keyword evidence="6 7" id="KW-0413">Isomerase</keyword>
<dbReference type="EMBL" id="JFGV01000013">
    <property type="protein sequence ID" value="EYU16200.1"/>
    <property type="molecule type" value="Genomic_DNA"/>
</dbReference>
<dbReference type="HAMAP" id="MF_01183">
    <property type="entry name" value="Chaperone_SurA"/>
    <property type="match status" value="1"/>
</dbReference>
<gene>
    <name evidence="7" type="primary">surA</name>
    <name evidence="9" type="ORF">BA1DRAFT_01194</name>
</gene>
<dbReference type="GO" id="GO:0050821">
    <property type="term" value="P:protein stabilization"/>
    <property type="evidence" value="ECO:0007669"/>
    <property type="project" value="InterPro"/>
</dbReference>
<dbReference type="NCBIfam" id="NF008038">
    <property type="entry name" value="PRK10770.1"/>
    <property type="match status" value="1"/>
</dbReference>
<dbReference type="Proteomes" id="UP000023464">
    <property type="component" value="Unassembled WGS sequence"/>
</dbReference>
<accession>A0A022PP30</accession>
<comment type="caution">
    <text evidence="9">The sequence shown here is derived from an EMBL/GenBank/DDBJ whole genome shotgun (WGS) entry which is preliminary data.</text>
</comment>
<dbReference type="InterPro" id="IPR023034">
    <property type="entry name" value="PPIase_SurA"/>
</dbReference>
<feature type="domain" description="PpiC" evidence="8">
    <location>
        <begin position="282"/>
        <end position="382"/>
    </location>
</feature>
<comment type="function">
    <text evidence="7">Chaperone involved in the correct folding and assembly of outer membrane proteins. Recognizes specific patterns of aromatic residues and the orientation of their side chains, which are found more frequently in integral outer membrane proteins. May act in both early periplasmic and late outer membrane-associated steps of protein maturation.</text>
</comment>
<dbReference type="InterPro" id="IPR027304">
    <property type="entry name" value="Trigger_fact/SurA_dom_sf"/>
</dbReference>
<dbReference type="Gene3D" id="3.10.50.40">
    <property type="match status" value="2"/>
</dbReference>
<dbReference type="InterPro" id="IPR050280">
    <property type="entry name" value="OMP_Chaperone_SurA"/>
</dbReference>
<dbReference type="PROSITE" id="PS50198">
    <property type="entry name" value="PPIC_PPIASE_2"/>
    <property type="match status" value="2"/>
</dbReference>
<evidence type="ECO:0000259" key="8">
    <source>
        <dbReference type="PROSITE" id="PS50198"/>
    </source>
</evidence>
<dbReference type="GO" id="GO:0042277">
    <property type="term" value="F:peptide binding"/>
    <property type="evidence" value="ECO:0007669"/>
    <property type="project" value="InterPro"/>
</dbReference>
<evidence type="ECO:0000256" key="2">
    <source>
        <dbReference type="ARBA" id="ARBA00022737"/>
    </source>
</evidence>
<dbReference type="PROSITE" id="PS01096">
    <property type="entry name" value="PPIC_PPIASE_1"/>
    <property type="match status" value="1"/>
</dbReference>
<dbReference type="GO" id="GO:0030288">
    <property type="term" value="C:outer membrane-bounded periplasmic space"/>
    <property type="evidence" value="ECO:0007669"/>
    <property type="project" value="InterPro"/>
</dbReference>
<name>A0A022PP30_9GAMM</name>
<dbReference type="PATRIC" id="fig|1393736.3.peg.1214"/>
<organism evidence="9 10">
    <name type="scientific">Photorhabdus aegyptia</name>
    <dbReference type="NCBI Taxonomy" id="2805098"/>
    <lineage>
        <taxon>Bacteria</taxon>
        <taxon>Pseudomonadati</taxon>
        <taxon>Pseudomonadota</taxon>
        <taxon>Gammaproteobacteria</taxon>
        <taxon>Enterobacterales</taxon>
        <taxon>Morganellaceae</taxon>
        <taxon>Photorhabdus</taxon>
    </lineage>
</organism>